<dbReference type="PANTHER" id="PTHR37302">
    <property type="entry name" value="SLR1116 PROTEIN"/>
    <property type="match status" value="1"/>
</dbReference>
<reference evidence="4 5" key="1">
    <citation type="submission" date="2014-12" db="EMBL/GenBank/DDBJ databases">
        <title>Comparative genome analysis of Bacillus coagulans HM-08, Clostridium butyricum HM-68, Bacillus subtilis HM-66 and Bacillus licheniformis BL-09.</title>
        <authorList>
            <person name="Zhang H."/>
        </authorList>
    </citation>
    <scope>NUCLEOTIDE SEQUENCE [LARGE SCALE GENOMIC DNA]</scope>
    <source>
        <strain evidence="4 5">HM-66</strain>
    </source>
</reference>
<protein>
    <recommendedName>
        <fullName evidence="6">Damage-inducible protein DinB</fullName>
    </recommendedName>
</protein>
<accession>A0A0D1L899</accession>
<dbReference type="InterPro" id="IPR007837">
    <property type="entry name" value="DinB"/>
</dbReference>
<evidence type="ECO:0000256" key="2">
    <source>
        <dbReference type="ARBA" id="ARBA00022723"/>
    </source>
</evidence>
<dbReference type="Proteomes" id="UP000032247">
    <property type="component" value="Unassembled WGS sequence"/>
</dbReference>
<keyword evidence="2 3" id="KW-0479">Metal-binding</keyword>
<dbReference type="InterPro" id="IPR034660">
    <property type="entry name" value="DinB/YfiT-like"/>
</dbReference>
<dbReference type="AlphaFoldDB" id="A0A0D1L899"/>
<sequence>MFNAIQQVECKHFSIITSIIEESRKKGLIVMIHDSIGVSSVIKFFEYNWQVRDQWFTWCHQLTTEELLKNRLGGVENILYTLFHIIDVEYSWIRAIQGKEDIAVQFADYQTLNKVKSLSNTFRTEIIDVLQTHSDQIKDELVSVPWETGVLYTRDEILHHIIAHEIHHIGQLSVWARELKLSPVSASFIGRTLKPIHSY</sequence>
<dbReference type="PATRIC" id="fig|1423.173.peg.907"/>
<evidence type="ECO:0000256" key="3">
    <source>
        <dbReference type="PIRSR" id="PIRSR607837-1"/>
    </source>
</evidence>
<organism evidence="4 5">
    <name type="scientific">Bacillus subtilis</name>
    <dbReference type="NCBI Taxonomy" id="1423"/>
    <lineage>
        <taxon>Bacteria</taxon>
        <taxon>Bacillati</taxon>
        <taxon>Bacillota</taxon>
        <taxon>Bacilli</taxon>
        <taxon>Bacillales</taxon>
        <taxon>Bacillaceae</taxon>
        <taxon>Bacillus</taxon>
    </lineage>
</organism>
<dbReference type="PANTHER" id="PTHR37302:SF3">
    <property type="entry name" value="DAMAGE-INDUCIBLE PROTEIN DINB"/>
    <property type="match status" value="1"/>
</dbReference>
<name>A0A0D1L899_BACIU</name>
<dbReference type="EMBL" id="JXBC01000002">
    <property type="protein sequence ID" value="KIU12026.1"/>
    <property type="molecule type" value="Genomic_DNA"/>
</dbReference>
<evidence type="ECO:0000313" key="5">
    <source>
        <dbReference type="Proteomes" id="UP000032247"/>
    </source>
</evidence>
<comment type="caution">
    <text evidence="4">The sequence shown here is derived from an EMBL/GenBank/DDBJ whole genome shotgun (WGS) entry which is preliminary data.</text>
</comment>
<evidence type="ECO:0008006" key="6">
    <source>
        <dbReference type="Google" id="ProtNLM"/>
    </source>
</evidence>
<proteinExistence type="inferred from homology"/>
<feature type="binding site" evidence="3">
    <location>
        <position position="168"/>
    </location>
    <ligand>
        <name>a divalent metal cation</name>
        <dbReference type="ChEBI" id="CHEBI:60240"/>
    </ligand>
</feature>
<dbReference type="Gene3D" id="1.20.120.450">
    <property type="entry name" value="dinb family like domain"/>
    <property type="match status" value="1"/>
</dbReference>
<evidence type="ECO:0000313" key="4">
    <source>
        <dbReference type="EMBL" id="KIU12026.1"/>
    </source>
</evidence>
<comment type="similarity">
    <text evidence="1">Belongs to the DinB family.</text>
</comment>
<dbReference type="SUPFAM" id="SSF109854">
    <property type="entry name" value="DinB/YfiT-like putative metalloenzymes"/>
    <property type="match status" value="1"/>
</dbReference>
<feature type="binding site" evidence="3">
    <location>
        <position position="84"/>
    </location>
    <ligand>
        <name>a divalent metal cation</name>
        <dbReference type="ChEBI" id="CHEBI:60240"/>
    </ligand>
</feature>
<feature type="binding site" evidence="3">
    <location>
        <position position="164"/>
    </location>
    <ligand>
        <name>a divalent metal cation</name>
        <dbReference type="ChEBI" id="CHEBI:60240"/>
    </ligand>
</feature>
<gene>
    <name evidence="4" type="ORF">SC09_Contig19orf00365</name>
</gene>
<dbReference type="GO" id="GO:0046872">
    <property type="term" value="F:metal ion binding"/>
    <property type="evidence" value="ECO:0007669"/>
    <property type="project" value="UniProtKB-KW"/>
</dbReference>
<dbReference type="Pfam" id="PF05163">
    <property type="entry name" value="DinB"/>
    <property type="match status" value="1"/>
</dbReference>
<evidence type="ECO:0000256" key="1">
    <source>
        <dbReference type="ARBA" id="ARBA00008635"/>
    </source>
</evidence>